<dbReference type="PROSITE" id="PS00671">
    <property type="entry name" value="D_2_HYDROXYACID_DH_3"/>
    <property type="match status" value="1"/>
</dbReference>
<dbReference type="GO" id="GO:0004617">
    <property type="term" value="F:phosphoglycerate dehydrogenase activity"/>
    <property type="evidence" value="ECO:0007669"/>
    <property type="project" value="UniProtKB-UniRule"/>
</dbReference>
<gene>
    <name evidence="10" type="ORF">PX52LOC_02787</name>
</gene>
<dbReference type="InterPro" id="IPR006139">
    <property type="entry name" value="D-isomer_2_OHA_DH_cat_dom"/>
</dbReference>
<dbReference type="CDD" id="cd12173">
    <property type="entry name" value="PGDH_4"/>
    <property type="match status" value="1"/>
</dbReference>
<evidence type="ECO:0000313" key="10">
    <source>
        <dbReference type="EMBL" id="QEL15851.1"/>
    </source>
</evidence>
<keyword evidence="4 6" id="KW-0520">NAD</keyword>
<feature type="domain" description="D-3-phosphoglycerate dehydrogenase ASB" evidence="9">
    <location>
        <begin position="327"/>
        <end position="443"/>
    </location>
</feature>
<dbReference type="UniPathway" id="UPA00135">
    <property type="reaction ID" value="UER00196"/>
</dbReference>
<sequence length="540" mass="57120">MARVLIADNLEASAAETLKKLGVPVDHRPELSKKPEELKAALREYDAVIVRSAAKITAEMLENPGKLRAIARAGVGVDTIDVAAATRKGVVVMNTPGGNTVSAAEHTIALMMSLARLVPQADATMKKGGWDRNKFVGTQVTGKTLGVIGLGRIGREVAKRAAGLEMKVLAFDPFVTPDKVAEMGYKPAASIEAMLPDVDFLTIHVPLTDETKSLIGPNELAKMKKTARILNVARGGIVDEKALADALKAGTIGGAGIDVFSVEPIVADNPLIGAPNIVLTPHLGASTYEAQENVAIEAAELIANFLLKGIVANAVNMAAVDRKELDELKQYVDLARRLGMLHAQMNHGQIKKVALTYKGDLANKKTKLLTSAFTAGLLESRMAGVNLVNAEVMARDRGIEITSSASPKKDDFASLMQADVETDKKTYTAAGTLFGNEYLRLVRLGSYRLEAYLDGVLFVFSHRDRPGVIGFMGSTFGKHGVNIAGMNLGRQAPGGEAIGVLNLDTVPDAAAVDEVAGHSDITSVSVVKLPPAGELPGWLG</sequence>
<dbReference type="SUPFAM" id="SSF51735">
    <property type="entry name" value="NAD(P)-binding Rossmann-fold domains"/>
    <property type="match status" value="1"/>
</dbReference>
<reference evidence="11" key="1">
    <citation type="submission" date="2019-08" db="EMBL/GenBank/DDBJ databases">
        <title>Limnoglobus roseus gen. nov., sp. nov., a novel freshwater planctomycete with a giant genome from the family Gemmataceae.</title>
        <authorList>
            <person name="Kulichevskaya I.S."/>
            <person name="Naumoff D.G."/>
            <person name="Miroshnikov K."/>
            <person name="Ivanova A."/>
            <person name="Philippov D.A."/>
            <person name="Hakobyan A."/>
            <person name="Rijpstra I.C."/>
            <person name="Sinninghe Damste J.S."/>
            <person name="Liesack W."/>
            <person name="Dedysh S.N."/>
        </authorList>
    </citation>
    <scope>NUCLEOTIDE SEQUENCE [LARGE SCALE GENOMIC DNA]</scope>
    <source>
        <strain evidence="11">PX52</strain>
    </source>
</reference>
<evidence type="ECO:0000256" key="1">
    <source>
        <dbReference type="ARBA" id="ARBA00005216"/>
    </source>
</evidence>
<dbReference type="NCBIfam" id="TIGR01327">
    <property type="entry name" value="PGDH"/>
    <property type="match status" value="1"/>
</dbReference>
<dbReference type="GO" id="GO:0006564">
    <property type="term" value="P:L-serine biosynthetic process"/>
    <property type="evidence" value="ECO:0007669"/>
    <property type="project" value="UniProtKB-UniRule"/>
</dbReference>
<dbReference type="PROSITE" id="PS00065">
    <property type="entry name" value="D_2_HYDROXYACID_DH_1"/>
    <property type="match status" value="1"/>
</dbReference>
<dbReference type="InterPro" id="IPR045865">
    <property type="entry name" value="ACT-like_dom_sf"/>
</dbReference>
<dbReference type="PANTHER" id="PTHR42938:SF47">
    <property type="entry name" value="HYDROXYPYRUVATE REDUCTASE"/>
    <property type="match status" value="1"/>
</dbReference>
<keyword evidence="3 6" id="KW-0560">Oxidoreductase</keyword>
<evidence type="ECO:0000259" key="9">
    <source>
        <dbReference type="Pfam" id="PF19304"/>
    </source>
</evidence>
<protein>
    <recommendedName>
        <fullName evidence="6">D-3-phosphoglycerate dehydrogenase</fullName>
        <ecNumber evidence="6">1.1.1.95</ecNumber>
    </recommendedName>
</protein>
<dbReference type="InterPro" id="IPR036291">
    <property type="entry name" value="NAD(P)-bd_dom_sf"/>
</dbReference>
<dbReference type="InterPro" id="IPR029753">
    <property type="entry name" value="D-isomer_DH_CS"/>
</dbReference>
<comment type="pathway">
    <text evidence="1 6">Amino-acid biosynthesis; L-serine biosynthesis; L-serine from 3-phospho-D-glycerate: step 1/3.</text>
</comment>
<dbReference type="InterPro" id="IPR006236">
    <property type="entry name" value="PGDH"/>
</dbReference>
<evidence type="ECO:0000313" key="11">
    <source>
        <dbReference type="Proteomes" id="UP000324974"/>
    </source>
</evidence>
<dbReference type="RefSeq" id="WP_149110626.1">
    <property type="nucleotide sequence ID" value="NZ_CP042425.1"/>
</dbReference>
<dbReference type="Pfam" id="PF02826">
    <property type="entry name" value="2-Hacid_dh_C"/>
    <property type="match status" value="1"/>
</dbReference>
<dbReference type="Proteomes" id="UP000324974">
    <property type="component" value="Chromosome"/>
</dbReference>
<evidence type="ECO:0000256" key="6">
    <source>
        <dbReference type="RuleBase" id="RU363003"/>
    </source>
</evidence>
<dbReference type="InterPro" id="IPR045626">
    <property type="entry name" value="PGDH_ASB_dom"/>
</dbReference>
<evidence type="ECO:0000256" key="5">
    <source>
        <dbReference type="ARBA" id="ARBA00048731"/>
    </source>
</evidence>
<dbReference type="PANTHER" id="PTHR42938">
    <property type="entry name" value="FORMATE DEHYDROGENASE 1"/>
    <property type="match status" value="1"/>
</dbReference>
<dbReference type="FunFam" id="3.40.50.720:FF:000021">
    <property type="entry name" value="D-3-phosphoglycerate dehydrogenase"/>
    <property type="match status" value="1"/>
</dbReference>
<dbReference type="EMBL" id="CP042425">
    <property type="protein sequence ID" value="QEL15851.1"/>
    <property type="molecule type" value="Genomic_DNA"/>
</dbReference>
<feature type="domain" description="D-isomer specific 2-hydroxyacid dehydrogenase catalytic" evidence="7">
    <location>
        <begin position="4"/>
        <end position="316"/>
    </location>
</feature>
<organism evidence="10 11">
    <name type="scientific">Limnoglobus roseus</name>
    <dbReference type="NCBI Taxonomy" id="2598579"/>
    <lineage>
        <taxon>Bacteria</taxon>
        <taxon>Pseudomonadati</taxon>
        <taxon>Planctomycetota</taxon>
        <taxon>Planctomycetia</taxon>
        <taxon>Gemmatales</taxon>
        <taxon>Gemmataceae</taxon>
        <taxon>Limnoglobus</taxon>
    </lineage>
</organism>
<proteinExistence type="inferred from homology"/>
<dbReference type="FunFam" id="3.30.70.260:FF:000008">
    <property type="entry name" value="D-3-phosphoglycerate dehydrogenase, chloroplastic"/>
    <property type="match status" value="1"/>
</dbReference>
<dbReference type="GO" id="GO:0051287">
    <property type="term" value="F:NAD binding"/>
    <property type="evidence" value="ECO:0007669"/>
    <property type="project" value="UniProtKB-UniRule"/>
</dbReference>
<comment type="catalytic activity">
    <reaction evidence="5 6">
        <text>(2R)-3-phosphoglycerate + NAD(+) = 3-phosphooxypyruvate + NADH + H(+)</text>
        <dbReference type="Rhea" id="RHEA:12641"/>
        <dbReference type="ChEBI" id="CHEBI:15378"/>
        <dbReference type="ChEBI" id="CHEBI:18110"/>
        <dbReference type="ChEBI" id="CHEBI:57540"/>
        <dbReference type="ChEBI" id="CHEBI:57945"/>
        <dbReference type="ChEBI" id="CHEBI:58272"/>
        <dbReference type="EC" id="1.1.1.95"/>
    </reaction>
</comment>
<dbReference type="KEGG" id="lrs:PX52LOC_02787"/>
<evidence type="ECO:0000256" key="3">
    <source>
        <dbReference type="ARBA" id="ARBA00023002"/>
    </source>
</evidence>
<accession>A0A5C1A9H6</accession>
<dbReference type="SUPFAM" id="SSF55021">
    <property type="entry name" value="ACT-like"/>
    <property type="match status" value="1"/>
</dbReference>
<dbReference type="InterPro" id="IPR006140">
    <property type="entry name" value="D-isomer_DH_NAD-bd"/>
</dbReference>
<feature type="domain" description="D-isomer specific 2-hydroxyacid dehydrogenase NAD-binding" evidence="8">
    <location>
        <begin position="108"/>
        <end position="284"/>
    </location>
</feature>
<dbReference type="InterPro" id="IPR029009">
    <property type="entry name" value="ASB_dom_sf"/>
</dbReference>
<evidence type="ECO:0000259" key="8">
    <source>
        <dbReference type="Pfam" id="PF02826"/>
    </source>
</evidence>
<evidence type="ECO:0000256" key="4">
    <source>
        <dbReference type="ARBA" id="ARBA00023027"/>
    </source>
</evidence>
<evidence type="ECO:0000259" key="7">
    <source>
        <dbReference type="Pfam" id="PF00389"/>
    </source>
</evidence>
<dbReference type="InterPro" id="IPR029752">
    <property type="entry name" value="D-isomer_DH_CS1"/>
</dbReference>
<dbReference type="Gene3D" id="3.30.1330.90">
    <property type="entry name" value="D-3-phosphoglycerate dehydrogenase, domain 3"/>
    <property type="match status" value="1"/>
</dbReference>
<dbReference type="Pfam" id="PF19304">
    <property type="entry name" value="PGDH_inter"/>
    <property type="match status" value="1"/>
</dbReference>
<comment type="similarity">
    <text evidence="2 6">Belongs to the D-isomer specific 2-hydroxyacid dehydrogenase family.</text>
</comment>
<dbReference type="AlphaFoldDB" id="A0A5C1A9H6"/>
<dbReference type="SUPFAM" id="SSF52283">
    <property type="entry name" value="Formate/glycerate dehydrogenase catalytic domain-like"/>
    <property type="match status" value="1"/>
</dbReference>
<keyword evidence="6" id="KW-0028">Amino-acid biosynthesis</keyword>
<dbReference type="CDD" id="cd04902">
    <property type="entry name" value="ACT_3PGDH-xct"/>
    <property type="match status" value="1"/>
</dbReference>
<keyword evidence="11" id="KW-1185">Reference proteome</keyword>
<dbReference type="Pfam" id="PF00389">
    <property type="entry name" value="2-Hacid_dh"/>
    <property type="match status" value="1"/>
</dbReference>
<dbReference type="EC" id="1.1.1.95" evidence="6"/>
<name>A0A5C1A9H6_9BACT</name>
<dbReference type="OrthoDB" id="277029at2"/>
<keyword evidence="6" id="KW-0718">Serine biosynthesis</keyword>
<dbReference type="Gene3D" id="3.40.50.720">
    <property type="entry name" value="NAD(P)-binding Rossmann-like Domain"/>
    <property type="match status" value="2"/>
</dbReference>
<evidence type="ECO:0000256" key="2">
    <source>
        <dbReference type="ARBA" id="ARBA00005854"/>
    </source>
</evidence>
<dbReference type="FunFam" id="3.30.1330.90:FF:000003">
    <property type="entry name" value="D-3-phosphoglycerate dehydrogenase"/>
    <property type="match status" value="1"/>
</dbReference>
<dbReference type="Gene3D" id="3.30.70.260">
    <property type="match status" value="1"/>
</dbReference>
<dbReference type="SUPFAM" id="SSF143548">
    <property type="entry name" value="Serine metabolism enzymes domain"/>
    <property type="match status" value="1"/>
</dbReference>